<evidence type="ECO:0000313" key="1">
    <source>
        <dbReference type="EMBL" id="TWU02012.1"/>
    </source>
</evidence>
<dbReference type="Proteomes" id="UP000316213">
    <property type="component" value="Unassembled WGS sequence"/>
</dbReference>
<proteinExistence type="predicted"/>
<dbReference type="EMBL" id="SJPM01000002">
    <property type="protein sequence ID" value="TWU02012.1"/>
    <property type="molecule type" value="Genomic_DNA"/>
</dbReference>
<keyword evidence="2" id="KW-1185">Reference proteome</keyword>
<evidence type="ECO:0000313" key="2">
    <source>
        <dbReference type="Proteomes" id="UP000316213"/>
    </source>
</evidence>
<name>A0A5C6ASQ2_9BACT</name>
<reference evidence="1 2" key="1">
    <citation type="submission" date="2019-02" db="EMBL/GenBank/DDBJ databases">
        <title>Deep-cultivation of Planctomycetes and their phenomic and genomic characterization uncovers novel biology.</title>
        <authorList>
            <person name="Wiegand S."/>
            <person name="Jogler M."/>
            <person name="Boedeker C."/>
            <person name="Pinto D."/>
            <person name="Vollmers J."/>
            <person name="Rivas-Marin E."/>
            <person name="Kohn T."/>
            <person name="Peeters S.H."/>
            <person name="Heuer A."/>
            <person name="Rast P."/>
            <person name="Oberbeckmann S."/>
            <person name="Bunk B."/>
            <person name="Jeske O."/>
            <person name="Meyerdierks A."/>
            <person name="Storesund J.E."/>
            <person name="Kallscheuer N."/>
            <person name="Luecker S."/>
            <person name="Lage O.M."/>
            <person name="Pohl T."/>
            <person name="Merkel B.J."/>
            <person name="Hornburger P."/>
            <person name="Mueller R.-W."/>
            <person name="Bruemmer F."/>
            <person name="Labrenz M."/>
            <person name="Spormann A.M."/>
            <person name="Op Den Camp H."/>
            <person name="Overmann J."/>
            <person name="Amann R."/>
            <person name="Jetten M.S.M."/>
            <person name="Mascher T."/>
            <person name="Medema M.H."/>
            <person name="Devos D.P."/>
            <person name="Kaster A.-K."/>
            <person name="Ovreas L."/>
            <person name="Rohde M."/>
            <person name="Galperin M.Y."/>
            <person name="Jogler C."/>
        </authorList>
    </citation>
    <scope>NUCLEOTIDE SEQUENCE [LARGE SCALE GENOMIC DNA]</scope>
    <source>
        <strain evidence="1 2">Pla100</strain>
    </source>
</reference>
<organism evidence="1 2">
    <name type="scientific">Neorhodopirellula pilleata</name>
    <dbReference type="NCBI Taxonomy" id="2714738"/>
    <lineage>
        <taxon>Bacteria</taxon>
        <taxon>Pseudomonadati</taxon>
        <taxon>Planctomycetota</taxon>
        <taxon>Planctomycetia</taxon>
        <taxon>Pirellulales</taxon>
        <taxon>Pirellulaceae</taxon>
        <taxon>Neorhodopirellula</taxon>
    </lineage>
</organism>
<protein>
    <submittedName>
        <fullName evidence="1">Uncharacterized protein</fullName>
    </submittedName>
</protein>
<comment type="caution">
    <text evidence="1">The sequence shown here is derived from an EMBL/GenBank/DDBJ whole genome shotgun (WGS) entry which is preliminary data.</text>
</comment>
<gene>
    <name evidence="1" type="ORF">Pla100_17480</name>
</gene>
<dbReference type="RefSeq" id="WP_146577196.1">
    <property type="nucleotide sequence ID" value="NZ_SJPM01000002.1"/>
</dbReference>
<dbReference type="OrthoDB" id="285926at2"/>
<sequence>MRAVVVILVILLILGLVGWIQFGSPNGDPGIRIDTEKVEQDTSEMVEQSKRVIGDTAEKIDESIQRETITE</sequence>
<accession>A0A5C6ASQ2</accession>
<dbReference type="AlphaFoldDB" id="A0A5C6ASQ2"/>